<evidence type="ECO:0000256" key="8">
    <source>
        <dbReference type="ARBA" id="ARBA00022857"/>
    </source>
</evidence>
<comment type="subcellular location">
    <subcellularLocation>
        <location evidence="10">Cytoplasm</location>
    </subcellularLocation>
</comment>
<comment type="caution">
    <text evidence="12">The sequence shown here is derived from an EMBL/GenBank/DDBJ whole genome shotgun (WGS) entry which is preliminary data.</text>
</comment>
<gene>
    <name evidence="10 12" type="primary">trmFO</name>
    <name evidence="12" type="ORF">I0Q91_06375</name>
</gene>
<keyword evidence="4 10" id="KW-0285">Flavoprotein</keyword>
<dbReference type="GO" id="GO:0030488">
    <property type="term" value="P:tRNA methylation"/>
    <property type="evidence" value="ECO:0007669"/>
    <property type="project" value="TreeGrafter"/>
</dbReference>
<evidence type="ECO:0000256" key="2">
    <source>
        <dbReference type="ARBA" id="ARBA00022490"/>
    </source>
</evidence>
<keyword evidence="8 10" id="KW-0521">NADP</keyword>
<keyword evidence="13" id="KW-1185">Reference proteome</keyword>
<evidence type="ECO:0000256" key="4">
    <source>
        <dbReference type="ARBA" id="ARBA00022630"/>
    </source>
</evidence>
<keyword evidence="7 10" id="KW-0274">FAD</keyword>
<dbReference type="InterPro" id="IPR004417">
    <property type="entry name" value="TrmFO"/>
</dbReference>
<dbReference type="Pfam" id="PF01134">
    <property type="entry name" value="GIDA"/>
    <property type="match status" value="1"/>
</dbReference>
<dbReference type="GO" id="GO:0050660">
    <property type="term" value="F:flavin adenine dinucleotide binding"/>
    <property type="evidence" value="ECO:0007669"/>
    <property type="project" value="UniProtKB-UniRule"/>
</dbReference>
<dbReference type="SUPFAM" id="SSF51905">
    <property type="entry name" value="FAD/NAD(P)-binding domain"/>
    <property type="match status" value="1"/>
</dbReference>
<evidence type="ECO:0000256" key="1">
    <source>
        <dbReference type="ARBA" id="ARBA00001974"/>
    </source>
</evidence>
<dbReference type="NCBIfam" id="NF003739">
    <property type="entry name" value="PRK05335.1"/>
    <property type="match status" value="1"/>
</dbReference>
<feature type="binding site" evidence="10">
    <location>
        <begin position="8"/>
        <end position="13"/>
    </location>
    <ligand>
        <name>FAD</name>
        <dbReference type="ChEBI" id="CHEBI:57692"/>
    </ligand>
</feature>
<evidence type="ECO:0000256" key="5">
    <source>
        <dbReference type="ARBA" id="ARBA00022679"/>
    </source>
</evidence>
<dbReference type="NCBIfam" id="TIGR00137">
    <property type="entry name" value="gid_trmFO"/>
    <property type="match status" value="1"/>
</dbReference>
<evidence type="ECO:0000259" key="11">
    <source>
        <dbReference type="Pfam" id="PF01134"/>
    </source>
</evidence>
<evidence type="ECO:0000256" key="6">
    <source>
        <dbReference type="ARBA" id="ARBA00022694"/>
    </source>
</evidence>
<reference evidence="12" key="1">
    <citation type="submission" date="2020-11" db="EMBL/GenBank/DDBJ databases">
        <title>Halonatronomonas betainensis gen. nov., sp. nov. a novel haloalkaliphilic representative of the family Halanaerobiacae capable of betaine degradation.</title>
        <authorList>
            <person name="Boltyanskaya Y."/>
            <person name="Kevbrin V."/>
            <person name="Detkova E."/>
            <person name="Grouzdev D.S."/>
            <person name="Koziaeva V."/>
            <person name="Zhilina T."/>
        </authorList>
    </citation>
    <scope>NUCLEOTIDE SEQUENCE</scope>
    <source>
        <strain evidence="12">Z-7014</strain>
    </source>
</reference>
<organism evidence="12 13">
    <name type="scientific">Halonatronomonas betaini</name>
    <dbReference type="NCBI Taxonomy" id="2778430"/>
    <lineage>
        <taxon>Bacteria</taxon>
        <taxon>Bacillati</taxon>
        <taxon>Bacillota</taxon>
        <taxon>Clostridia</taxon>
        <taxon>Halanaerobiales</taxon>
        <taxon>Halarsenatibacteraceae</taxon>
        <taxon>Halonatronomonas</taxon>
    </lineage>
</organism>
<accession>A0A931F8M3</accession>
<dbReference type="InterPro" id="IPR036188">
    <property type="entry name" value="FAD/NAD-bd_sf"/>
</dbReference>
<dbReference type="EMBL" id="JADPIE010000003">
    <property type="protein sequence ID" value="MBF8436693.1"/>
    <property type="molecule type" value="Genomic_DNA"/>
</dbReference>
<dbReference type="RefSeq" id="WP_270453603.1">
    <property type="nucleotide sequence ID" value="NZ_JADPIE010000003.1"/>
</dbReference>
<sequence>MKEVMVIGAGLAGSEAAWQLASRGIKVKLYEMRPGVKSPAHHTDLPAELVCSNSFRADGLANAAGLLKEEMRQLDSLIMTAADANALPAGRALAVDREAFSRDIKARLESNDNIEIIREEVTEIPVDRPVVIATGPLTSDKMAEAIKALTGEDYLYFYDAAAPIVAADSLNYDIVFKASRYDDGAGDYLNAPMNEEEFFEFWDFLLRAEISLPREFEDDAYFEACLPIEVMAKRGRKTLLYGPLKPVGLKDPRTGKKPHAVVQLRQDNKEGTLYNLVGFQTRLKWGEQDKMLEFIPGLEGAEIVRHGVMHRNTYLNSPLFLKPTYQFKDNPNIFFAGQITGVEGYIESTSSGLVAGINAARMVNGEDGIIFPEETAIGALPNYITDEYKVDFKPMKINFGLLPELDEEIKDKRERNRRRSEFALESLERIKDSYNI</sequence>
<keyword evidence="5 10" id="KW-0808">Transferase</keyword>
<comment type="catalytic activity">
    <reaction evidence="10">
        <text>uridine(54) in tRNA + (6R)-5,10-methylene-5,6,7,8-tetrahydrofolate + NADH + H(+) = 5-methyluridine(54) in tRNA + (6S)-5,6,7,8-tetrahydrofolate + NAD(+)</text>
        <dbReference type="Rhea" id="RHEA:16873"/>
        <dbReference type="Rhea" id="RHEA-COMP:10167"/>
        <dbReference type="Rhea" id="RHEA-COMP:10193"/>
        <dbReference type="ChEBI" id="CHEBI:15378"/>
        <dbReference type="ChEBI" id="CHEBI:15636"/>
        <dbReference type="ChEBI" id="CHEBI:57453"/>
        <dbReference type="ChEBI" id="CHEBI:57540"/>
        <dbReference type="ChEBI" id="CHEBI:57945"/>
        <dbReference type="ChEBI" id="CHEBI:65315"/>
        <dbReference type="ChEBI" id="CHEBI:74447"/>
        <dbReference type="EC" id="2.1.1.74"/>
    </reaction>
</comment>
<dbReference type="HAMAP" id="MF_01037">
    <property type="entry name" value="TrmFO"/>
    <property type="match status" value="1"/>
</dbReference>
<protein>
    <recommendedName>
        <fullName evidence="10">Methylenetetrahydrofolate--tRNA-(uracil-5-)-methyltransferase TrmFO</fullName>
        <ecNumber evidence="10">2.1.1.74</ecNumber>
    </recommendedName>
    <alternativeName>
        <fullName evidence="10">Folate-dependent tRNA (uracil-5-)-methyltransferase</fullName>
    </alternativeName>
    <alternativeName>
        <fullName evidence="10">Folate-dependent tRNA(M-5-U54)-methyltransferase</fullName>
    </alternativeName>
</protein>
<keyword evidence="9 10" id="KW-0520">NAD</keyword>
<evidence type="ECO:0000256" key="7">
    <source>
        <dbReference type="ARBA" id="ARBA00022827"/>
    </source>
</evidence>
<evidence type="ECO:0000256" key="9">
    <source>
        <dbReference type="ARBA" id="ARBA00023027"/>
    </source>
</evidence>
<evidence type="ECO:0000256" key="3">
    <source>
        <dbReference type="ARBA" id="ARBA00022603"/>
    </source>
</evidence>
<comment type="function">
    <text evidence="10">Catalyzes the folate-dependent formation of 5-methyl-uridine at position 54 (M-5-U54) in all tRNAs.</text>
</comment>
<keyword evidence="6 10" id="KW-0819">tRNA processing</keyword>
<comment type="cofactor">
    <cofactor evidence="1 10">
        <name>FAD</name>
        <dbReference type="ChEBI" id="CHEBI:57692"/>
    </cofactor>
</comment>
<feature type="domain" description="MnmG N-terminal" evidence="11">
    <location>
        <begin position="4"/>
        <end position="366"/>
    </location>
</feature>
<dbReference type="GO" id="GO:0002098">
    <property type="term" value="P:tRNA wobble uridine modification"/>
    <property type="evidence" value="ECO:0007669"/>
    <property type="project" value="TreeGrafter"/>
</dbReference>
<dbReference type="GO" id="GO:0047151">
    <property type="term" value="F:tRNA (uracil(54)-C5)-methyltransferase activity, 5,10-methylenetetrahydrofolate-dependent"/>
    <property type="evidence" value="ECO:0007669"/>
    <property type="project" value="UniProtKB-UniRule"/>
</dbReference>
<keyword evidence="2 10" id="KW-0963">Cytoplasm</keyword>
<keyword evidence="3 10" id="KW-0489">Methyltransferase</keyword>
<dbReference type="AlphaFoldDB" id="A0A931F8M3"/>
<dbReference type="InterPro" id="IPR040131">
    <property type="entry name" value="MnmG_N"/>
</dbReference>
<proteinExistence type="inferred from homology"/>
<evidence type="ECO:0000256" key="10">
    <source>
        <dbReference type="HAMAP-Rule" id="MF_01037"/>
    </source>
</evidence>
<dbReference type="Gene3D" id="3.50.50.60">
    <property type="entry name" value="FAD/NAD(P)-binding domain"/>
    <property type="match status" value="2"/>
</dbReference>
<dbReference type="GO" id="GO:0005829">
    <property type="term" value="C:cytosol"/>
    <property type="evidence" value="ECO:0007669"/>
    <property type="project" value="TreeGrafter"/>
</dbReference>
<dbReference type="PANTHER" id="PTHR11806">
    <property type="entry name" value="GLUCOSE INHIBITED DIVISION PROTEIN A"/>
    <property type="match status" value="1"/>
</dbReference>
<dbReference type="InterPro" id="IPR002218">
    <property type="entry name" value="MnmG-rel"/>
</dbReference>
<dbReference type="EC" id="2.1.1.74" evidence="10"/>
<name>A0A931F8M3_9FIRM</name>
<dbReference type="PANTHER" id="PTHR11806:SF2">
    <property type="entry name" value="METHYLENETETRAHYDROFOLATE--TRNA-(URACIL-5-)-METHYLTRANSFERASE TRMFO"/>
    <property type="match status" value="1"/>
</dbReference>
<evidence type="ECO:0000313" key="12">
    <source>
        <dbReference type="EMBL" id="MBF8436693.1"/>
    </source>
</evidence>
<evidence type="ECO:0000313" key="13">
    <source>
        <dbReference type="Proteomes" id="UP000621436"/>
    </source>
</evidence>
<dbReference type="Proteomes" id="UP000621436">
    <property type="component" value="Unassembled WGS sequence"/>
</dbReference>
<comment type="catalytic activity">
    <reaction evidence="10">
        <text>uridine(54) in tRNA + (6R)-5,10-methylene-5,6,7,8-tetrahydrofolate + NADPH + H(+) = 5-methyluridine(54) in tRNA + (6S)-5,6,7,8-tetrahydrofolate + NADP(+)</text>
        <dbReference type="Rhea" id="RHEA:62372"/>
        <dbReference type="Rhea" id="RHEA-COMP:10167"/>
        <dbReference type="Rhea" id="RHEA-COMP:10193"/>
        <dbReference type="ChEBI" id="CHEBI:15378"/>
        <dbReference type="ChEBI" id="CHEBI:15636"/>
        <dbReference type="ChEBI" id="CHEBI:57453"/>
        <dbReference type="ChEBI" id="CHEBI:57783"/>
        <dbReference type="ChEBI" id="CHEBI:58349"/>
        <dbReference type="ChEBI" id="CHEBI:65315"/>
        <dbReference type="ChEBI" id="CHEBI:74447"/>
        <dbReference type="EC" id="2.1.1.74"/>
    </reaction>
</comment>
<comment type="similarity">
    <text evidence="10">Belongs to the MnmG family. TrmFO subfamily.</text>
</comment>